<dbReference type="PROSITE" id="PS50097">
    <property type="entry name" value="BTB"/>
    <property type="match status" value="1"/>
</dbReference>
<protein>
    <recommendedName>
        <fullName evidence="1">BTB domain-containing protein</fullName>
    </recommendedName>
</protein>
<dbReference type="InterPro" id="IPR011333">
    <property type="entry name" value="SKP1/BTB/POZ_sf"/>
</dbReference>
<dbReference type="Proteomes" id="UP001432322">
    <property type="component" value="Unassembled WGS sequence"/>
</dbReference>
<dbReference type="CDD" id="cd18186">
    <property type="entry name" value="BTB_POZ_ZBTB_KLHL-like"/>
    <property type="match status" value="1"/>
</dbReference>
<sequence>GSDQEFVFQWEVDYVSGVDECGRDSKVHYFVDLPWNLHVYVANGCDVCVLLECDAELHGVEWSCEQESTILLLHSTGEESLAVTNTTYDTFSNGNKRIQSNFIANLKDLLNPEKGFVVDNKMTLEARIRVMEVKGIQKLTNFDFSVPSIGTDLILRVEGREVHVGRQYLATYSPVFAALFYGEFAEKDKADIELKDVEYEKFLDLLHVIYPTGRAILCATFESILELADFYQIKFAIDLAEIYLIRSDTVSIFTKIEMADKFRLEHLKHFCLQSFNTVKEIKDLHEENNCATLSDSFKGELFLRTMELPAE</sequence>
<dbReference type="SUPFAM" id="SSF54695">
    <property type="entry name" value="POZ domain"/>
    <property type="match status" value="1"/>
</dbReference>
<dbReference type="PANTHER" id="PTHR47022">
    <property type="entry name" value="BTB AND MATH DOMAIN-CONTAINING PROTEIN 36-RELATED"/>
    <property type="match status" value="1"/>
</dbReference>
<organism evidence="2 3">
    <name type="scientific">Pristionchus fissidentatus</name>
    <dbReference type="NCBI Taxonomy" id="1538716"/>
    <lineage>
        <taxon>Eukaryota</taxon>
        <taxon>Metazoa</taxon>
        <taxon>Ecdysozoa</taxon>
        <taxon>Nematoda</taxon>
        <taxon>Chromadorea</taxon>
        <taxon>Rhabditida</taxon>
        <taxon>Rhabditina</taxon>
        <taxon>Diplogasteromorpha</taxon>
        <taxon>Diplogasteroidea</taxon>
        <taxon>Neodiplogasteridae</taxon>
        <taxon>Pristionchus</taxon>
    </lineage>
</organism>
<dbReference type="InterPro" id="IPR002083">
    <property type="entry name" value="MATH/TRAF_dom"/>
</dbReference>
<feature type="non-terminal residue" evidence="2">
    <location>
        <position position="1"/>
    </location>
</feature>
<name>A0AAV5WGS0_9BILA</name>
<proteinExistence type="predicted"/>
<dbReference type="AlphaFoldDB" id="A0AAV5WGS0"/>
<dbReference type="PANTHER" id="PTHR47022:SF1">
    <property type="entry name" value="BTB AND MATH DOMAIN-CONTAINING PROTEIN 36-RELATED"/>
    <property type="match status" value="1"/>
</dbReference>
<keyword evidence="3" id="KW-1185">Reference proteome</keyword>
<reference evidence="2" key="1">
    <citation type="submission" date="2023-10" db="EMBL/GenBank/DDBJ databases">
        <title>Genome assembly of Pristionchus species.</title>
        <authorList>
            <person name="Yoshida K."/>
            <person name="Sommer R.J."/>
        </authorList>
    </citation>
    <scope>NUCLEOTIDE SEQUENCE</scope>
    <source>
        <strain evidence="2">RS5133</strain>
    </source>
</reference>
<evidence type="ECO:0000313" key="3">
    <source>
        <dbReference type="Proteomes" id="UP001432322"/>
    </source>
</evidence>
<dbReference type="InterPro" id="IPR008974">
    <property type="entry name" value="TRAF-like"/>
</dbReference>
<dbReference type="InterPro" id="IPR000210">
    <property type="entry name" value="BTB/POZ_dom"/>
</dbReference>
<comment type="caution">
    <text evidence="2">The sequence shown here is derived from an EMBL/GenBank/DDBJ whole genome shotgun (WGS) entry which is preliminary data.</text>
</comment>
<dbReference type="Pfam" id="PF00651">
    <property type="entry name" value="BTB"/>
    <property type="match status" value="1"/>
</dbReference>
<feature type="domain" description="BTB" evidence="1">
    <location>
        <begin position="151"/>
        <end position="210"/>
    </location>
</feature>
<dbReference type="EMBL" id="BTSY01000005">
    <property type="protein sequence ID" value="GMT29939.1"/>
    <property type="molecule type" value="Genomic_DNA"/>
</dbReference>
<accession>A0AAV5WGS0</accession>
<dbReference type="Gene3D" id="3.30.710.10">
    <property type="entry name" value="Potassium Channel Kv1.1, Chain A"/>
    <property type="match status" value="1"/>
</dbReference>
<dbReference type="SMART" id="SM00225">
    <property type="entry name" value="BTB"/>
    <property type="match status" value="1"/>
</dbReference>
<evidence type="ECO:0000259" key="1">
    <source>
        <dbReference type="PROSITE" id="PS50097"/>
    </source>
</evidence>
<evidence type="ECO:0000313" key="2">
    <source>
        <dbReference type="EMBL" id="GMT29939.1"/>
    </source>
</evidence>
<dbReference type="Gene3D" id="2.60.210.10">
    <property type="entry name" value="Apoptosis, Tumor Necrosis Factor Receptor Associated Protein 2, Chain A"/>
    <property type="match status" value="1"/>
</dbReference>
<dbReference type="Pfam" id="PF00917">
    <property type="entry name" value="MATH"/>
    <property type="match status" value="1"/>
</dbReference>
<dbReference type="SUPFAM" id="SSF49599">
    <property type="entry name" value="TRAF domain-like"/>
    <property type="match status" value="1"/>
</dbReference>
<gene>
    <name evidence="2" type="ORF">PFISCL1PPCAC_21236</name>
</gene>